<evidence type="ECO:0000313" key="8">
    <source>
        <dbReference type="Proteomes" id="UP000300142"/>
    </source>
</evidence>
<dbReference type="InterPro" id="IPR024935">
    <property type="entry name" value="Rubredoxin_dom"/>
</dbReference>
<dbReference type="Gene3D" id="2.20.28.10">
    <property type="match status" value="1"/>
</dbReference>
<feature type="domain" description="Rubredoxin-like" evidence="5">
    <location>
        <begin position="180"/>
        <end position="231"/>
    </location>
</feature>
<dbReference type="InterPro" id="IPR009078">
    <property type="entry name" value="Ferritin-like_SF"/>
</dbReference>
<dbReference type="InterPro" id="IPR052753">
    <property type="entry name" value="Rbr2/Nigerythrin"/>
</dbReference>
<name>A0A480A8X5_9CYAN</name>
<dbReference type="PROSITE" id="PS50903">
    <property type="entry name" value="RUBREDOXIN_LIKE"/>
    <property type="match status" value="1"/>
</dbReference>
<dbReference type="PRINTS" id="PR00163">
    <property type="entry name" value="RUBREDOXIN"/>
</dbReference>
<keyword evidence="2" id="KW-0479">Metal-binding</keyword>
<dbReference type="CDD" id="cd00730">
    <property type="entry name" value="rubredoxin"/>
    <property type="match status" value="1"/>
</dbReference>
<dbReference type="GO" id="GO:0016491">
    <property type="term" value="F:oxidoreductase activity"/>
    <property type="evidence" value="ECO:0007669"/>
    <property type="project" value="InterPro"/>
</dbReference>
<dbReference type="CDD" id="cd01041">
    <property type="entry name" value="Rubrerythrin"/>
    <property type="match status" value="1"/>
</dbReference>
<dbReference type="InterPro" id="IPR003251">
    <property type="entry name" value="Rr_diiron-bd_dom"/>
</dbReference>
<dbReference type="Proteomes" id="UP000300142">
    <property type="component" value="Unassembled WGS sequence"/>
</dbReference>
<dbReference type="Pfam" id="PF00301">
    <property type="entry name" value="Rubredoxin"/>
    <property type="match status" value="1"/>
</dbReference>
<evidence type="ECO:0000259" key="5">
    <source>
        <dbReference type="PROSITE" id="PS50903"/>
    </source>
</evidence>
<evidence type="ECO:0000256" key="3">
    <source>
        <dbReference type="ARBA" id="ARBA00022982"/>
    </source>
</evidence>
<keyword evidence="3" id="KW-0249">Electron transport</keyword>
<evidence type="ECO:0000256" key="4">
    <source>
        <dbReference type="ARBA" id="ARBA00023004"/>
    </source>
</evidence>
<sequence length="237" mass="26386">MDLSNFTTLKNLEAAFGGESMANRKYLFFANVARKLGFTDLAKLFKETADQETEHAFAHFELLHPELVVKDAASLTDEQKREIMSRCLSLAIEGETYEYTTMYPDFAAAAQKDRDNPAAEEFLKQAQESSEHANTFRAAAHRFGLLKFIENYHADRYAEALEVLNGGQAVTRVAGEDPATQKWICRQCSMIYDPVVGDPDSGIAPGTPFVEIPDDWSCPICGATKKTFKPLEEKVAA</sequence>
<dbReference type="InterPro" id="IPR012347">
    <property type="entry name" value="Ferritin-like"/>
</dbReference>
<dbReference type="PANTHER" id="PTHR33746:SF4">
    <property type="entry name" value="RUBRERYTHRIN"/>
    <property type="match status" value="1"/>
</dbReference>
<keyword evidence="8" id="KW-1185">Reference proteome</keyword>
<dbReference type="FunFam" id="2.20.28.10:FF:000001">
    <property type="entry name" value="Rubredoxin"/>
    <property type="match status" value="1"/>
</dbReference>
<feature type="domain" description="Ferritin-like diiron" evidence="6">
    <location>
        <begin position="2"/>
        <end position="147"/>
    </location>
</feature>
<organism evidence="7 8">
    <name type="scientific">Sphaerospermopsis reniformis</name>
    <dbReference type="NCBI Taxonomy" id="531300"/>
    <lineage>
        <taxon>Bacteria</taxon>
        <taxon>Bacillati</taxon>
        <taxon>Cyanobacteriota</taxon>
        <taxon>Cyanophyceae</taxon>
        <taxon>Nostocales</taxon>
        <taxon>Aphanizomenonaceae</taxon>
        <taxon>Sphaerospermopsis</taxon>
    </lineage>
</organism>
<evidence type="ECO:0000259" key="6">
    <source>
        <dbReference type="PROSITE" id="PS50905"/>
    </source>
</evidence>
<dbReference type="AlphaFoldDB" id="A0A480A8X5"/>
<proteinExistence type="predicted"/>
<dbReference type="Gene3D" id="1.20.1260.10">
    <property type="match status" value="1"/>
</dbReference>
<evidence type="ECO:0000256" key="1">
    <source>
        <dbReference type="ARBA" id="ARBA00022448"/>
    </source>
</evidence>
<protein>
    <submittedName>
        <fullName evidence="7">Rubredoxin-type Fe(Cys)4 protein</fullName>
    </submittedName>
</protein>
<dbReference type="GO" id="GO:0005506">
    <property type="term" value="F:iron ion binding"/>
    <property type="evidence" value="ECO:0007669"/>
    <property type="project" value="InterPro"/>
</dbReference>
<dbReference type="PROSITE" id="PS50905">
    <property type="entry name" value="FERRITIN_LIKE"/>
    <property type="match status" value="1"/>
</dbReference>
<dbReference type="SUPFAM" id="SSF57802">
    <property type="entry name" value="Rubredoxin-like"/>
    <property type="match status" value="1"/>
</dbReference>
<dbReference type="Pfam" id="PF02915">
    <property type="entry name" value="Rubrerythrin"/>
    <property type="match status" value="1"/>
</dbReference>
<keyword evidence="1" id="KW-0813">Transport</keyword>
<evidence type="ECO:0000313" key="7">
    <source>
        <dbReference type="EMBL" id="GCL40193.1"/>
    </source>
</evidence>
<dbReference type="InterPro" id="IPR024934">
    <property type="entry name" value="Rubredoxin-like_dom"/>
</dbReference>
<dbReference type="InterPro" id="IPR018527">
    <property type="entry name" value="Rubredoxin_Fe_BS"/>
</dbReference>
<evidence type="ECO:0000256" key="2">
    <source>
        <dbReference type="ARBA" id="ARBA00022723"/>
    </source>
</evidence>
<comment type="caution">
    <text evidence="7">The sequence shown here is derived from an EMBL/GenBank/DDBJ whole genome shotgun (WGS) entry which is preliminary data.</text>
</comment>
<dbReference type="InterPro" id="IPR009040">
    <property type="entry name" value="Ferritin-like_diiron"/>
</dbReference>
<dbReference type="PROSITE" id="PS00202">
    <property type="entry name" value="RUBREDOXIN"/>
    <property type="match status" value="1"/>
</dbReference>
<dbReference type="SUPFAM" id="SSF47240">
    <property type="entry name" value="Ferritin-like"/>
    <property type="match status" value="1"/>
</dbReference>
<dbReference type="PANTHER" id="PTHR33746">
    <property type="entry name" value="RUBRERYTHRIN"/>
    <property type="match status" value="1"/>
</dbReference>
<dbReference type="RefSeq" id="WP_137669549.1">
    <property type="nucleotide sequence ID" value="NZ_BJCE01000455.1"/>
</dbReference>
<dbReference type="EMBL" id="BJCE01000455">
    <property type="protein sequence ID" value="GCL40193.1"/>
    <property type="molecule type" value="Genomic_DNA"/>
</dbReference>
<keyword evidence="4" id="KW-0408">Iron</keyword>
<reference evidence="8" key="1">
    <citation type="submission" date="2019-02" db="EMBL/GenBank/DDBJ databases">
        <title>Draft genome sequence of Sphaerospermopsis reniformis NIES-1949.</title>
        <authorList>
            <person name="Yamaguchi H."/>
            <person name="Suzuki S."/>
            <person name="Kawachi M."/>
        </authorList>
    </citation>
    <scope>NUCLEOTIDE SEQUENCE [LARGE SCALE GENOMIC DNA]</scope>
    <source>
        <strain evidence="8">NIES-1949</strain>
    </source>
</reference>
<gene>
    <name evidence="7" type="ORF">SR1949_53270</name>
</gene>
<accession>A0A480A8X5</accession>